<name>A0ABV5P2V5_9ACTN</name>
<reference evidence="1 2" key="1">
    <citation type="submission" date="2024-09" db="EMBL/GenBank/DDBJ databases">
        <authorList>
            <person name="Sun Q."/>
            <person name="Mori K."/>
        </authorList>
    </citation>
    <scope>NUCLEOTIDE SEQUENCE [LARGE SCALE GENOMIC DNA]</scope>
    <source>
        <strain evidence="1 2">JCM 3324</strain>
    </source>
</reference>
<dbReference type="EMBL" id="JBHMCF010000057">
    <property type="protein sequence ID" value="MFB9476842.1"/>
    <property type="molecule type" value="Genomic_DNA"/>
</dbReference>
<dbReference type="RefSeq" id="WP_379485197.1">
    <property type="nucleotide sequence ID" value="NZ_JBHMCF010000057.1"/>
</dbReference>
<organism evidence="1 2">
    <name type="scientific">Nonomuraea salmonea</name>
    <dbReference type="NCBI Taxonomy" id="46181"/>
    <lineage>
        <taxon>Bacteria</taxon>
        <taxon>Bacillati</taxon>
        <taxon>Actinomycetota</taxon>
        <taxon>Actinomycetes</taxon>
        <taxon>Streptosporangiales</taxon>
        <taxon>Streptosporangiaceae</taxon>
        <taxon>Nonomuraea</taxon>
    </lineage>
</organism>
<proteinExistence type="predicted"/>
<sequence>MTATTATTVTGDALPDEPGRFLITTYLRLRPDLEEYRQHVWAAANAGGVRARLDWLDIHKPLSVPRRTEITYERGLRPVHVASDWQIWDDGSLSRAIYTRWDEERPRCLSLAAEHAIGMIARSGKTFSRDVWHPLREATAHVAHRLEKAATPPDHPRNLKMTASEGWPGVAELVRHDYTLPGGATSLWLVIGAEHPIDGGGEDTDYLYDVHLYEEDARASYQAALTKYVG</sequence>
<accession>A0ABV5P2V5</accession>
<protein>
    <submittedName>
        <fullName evidence="1">Uncharacterized protein</fullName>
    </submittedName>
</protein>
<comment type="caution">
    <text evidence="1">The sequence shown here is derived from an EMBL/GenBank/DDBJ whole genome shotgun (WGS) entry which is preliminary data.</text>
</comment>
<dbReference type="Proteomes" id="UP001589568">
    <property type="component" value="Unassembled WGS sequence"/>
</dbReference>
<evidence type="ECO:0000313" key="1">
    <source>
        <dbReference type="EMBL" id="MFB9476842.1"/>
    </source>
</evidence>
<evidence type="ECO:0000313" key="2">
    <source>
        <dbReference type="Proteomes" id="UP001589568"/>
    </source>
</evidence>
<keyword evidence="2" id="KW-1185">Reference proteome</keyword>
<gene>
    <name evidence="1" type="ORF">ACFFR3_45760</name>
</gene>